<evidence type="ECO:0000313" key="4">
    <source>
        <dbReference type="EMBL" id="GAC69907.1"/>
    </source>
</evidence>
<dbReference type="CDD" id="cd18793">
    <property type="entry name" value="SF2_C_SNF"/>
    <property type="match status" value="1"/>
</dbReference>
<dbReference type="RefSeq" id="WP_007623424.1">
    <property type="nucleotide sequence ID" value="NZ_BANX01000029.1"/>
</dbReference>
<dbReference type="PANTHER" id="PTHR45629">
    <property type="entry name" value="SNF2/RAD54 FAMILY MEMBER"/>
    <property type="match status" value="1"/>
</dbReference>
<comment type="caution">
    <text evidence="4">The sequence shown here is derived from an EMBL/GenBank/DDBJ whole genome shotgun (WGS) entry which is preliminary data.</text>
</comment>
<dbReference type="STRING" id="1223545.GS4_29_00060"/>
<dbReference type="InterPro" id="IPR050496">
    <property type="entry name" value="SNF2_RAD54_helicase_repair"/>
</dbReference>
<dbReference type="SUPFAM" id="SSF52540">
    <property type="entry name" value="P-loop containing nucleoside triphosphate hydrolases"/>
    <property type="match status" value="2"/>
</dbReference>
<keyword evidence="1" id="KW-0378">Hydrolase</keyword>
<dbReference type="Gene3D" id="3.40.50.300">
    <property type="entry name" value="P-loop containing nucleotide triphosphate hydrolases"/>
    <property type="match status" value="1"/>
</dbReference>
<dbReference type="Gene3D" id="3.40.50.10810">
    <property type="entry name" value="Tandem AAA-ATPase domain"/>
    <property type="match status" value="1"/>
</dbReference>
<dbReference type="PANTHER" id="PTHR45629:SF7">
    <property type="entry name" value="DNA EXCISION REPAIR PROTEIN ERCC-6-RELATED"/>
    <property type="match status" value="1"/>
</dbReference>
<dbReference type="SMART" id="SM00487">
    <property type="entry name" value="DEXDc"/>
    <property type="match status" value="1"/>
</dbReference>
<name>M0QR53_9ACTN</name>
<dbReference type="InterPro" id="IPR038718">
    <property type="entry name" value="SNF2-like_sf"/>
</dbReference>
<dbReference type="InterPro" id="IPR027417">
    <property type="entry name" value="P-loop_NTPase"/>
</dbReference>
<feature type="domain" description="Helicase ATP-binding" evidence="2">
    <location>
        <begin position="133"/>
        <end position="292"/>
    </location>
</feature>
<feature type="domain" description="Helicase C-terminal" evidence="3">
    <location>
        <begin position="418"/>
        <end position="576"/>
    </location>
</feature>
<dbReference type="PROSITE" id="PS51192">
    <property type="entry name" value="HELICASE_ATP_BIND_1"/>
    <property type="match status" value="1"/>
</dbReference>
<sequence>MSDLHLFALWSSHHEDDPNRPHRFRIAVPDGPDLTVRSIACDLVDTEGLRTLDVISSPSLLAWRNRAVEGGGGAPAALPVAAYAEVDPTGTAITSPAHAMHVFDATSELESDLRWPDPVRPRPYQIRGIQWLAETVDVHGGALLADEMGLGKTLQAIGLLRLRGGDGPQLVVCPKSLISNWIREISRFAPELTPTTDPSERGKGVVVVISYPILRTRSRGDHATQSVDVTRDDDVTWATVVFDEAHALKNPRTQVARAARDVSAEARVALTGTPVENDLDELWAILRAVTPRLFPHRAVFRRRFSKAVAAGDAGAVDRLRVAVAPVMLARSKTQVASALPPKIDNPVLCDLTAEQADLYDRHLAAITDDGFGTGVGRHGRILATLTRLKQICNHPALVTGDSAETAGRSGKLDICTDVLRDNMDRDAPTLVFTQYRKTGELLRRHLTGHLALDIPFYHGGLVAAIREQMVDGFQAGTTAPVMIMSLKAGGVGLTLTRACDVIHFDRWWNPAVESQASDRVHRIGQRRPVTITTLTTATTVEEHIATMHVRKSAIGTHAGDNSMIAELAAMSDRRLIEILERSRGDR</sequence>
<keyword evidence="5" id="KW-1185">Reference proteome</keyword>
<dbReference type="EMBL" id="BANX01000029">
    <property type="protein sequence ID" value="GAC69907.1"/>
    <property type="molecule type" value="Genomic_DNA"/>
</dbReference>
<dbReference type="InterPro" id="IPR001650">
    <property type="entry name" value="Helicase_C-like"/>
</dbReference>
<evidence type="ECO:0000259" key="3">
    <source>
        <dbReference type="PROSITE" id="PS51194"/>
    </source>
</evidence>
<dbReference type="Pfam" id="PF00271">
    <property type="entry name" value="Helicase_C"/>
    <property type="match status" value="1"/>
</dbReference>
<evidence type="ECO:0000313" key="5">
    <source>
        <dbReference type="Proteomes" id="UP000011666"/>
    </source>
</evidence>
<keyword evidence="4" id="KW-0347">Helicase</keyword>
<protein>
    <submittedName>
        <fullName evidence="4">Putative helicase</fullName>
    </submittedName>
</protein>
<dbReference type="InterPro" id="IPR049730">
    <property type="entry name" value="SNF2/RAD54-like_C"/>
</dbReference>
<dbReference type="PROSITE" id="PS51194">
    <property type="entry name" value="HELICASE_CTER"/>
    <property type="match status" value="1"/>
</dbReference>
<proteinExistence type="predicted"/>
<keyword evidence="4" id="KW-0067">ATP-binding</keyword>
<dbReference type="Proteomes" id="UP000011666">
    <property type="component" value="Unassembled WGS sequence"/>
</dbReference>
<dbReference type="AlphaFoldDB" id="M0QR53"/>
<evidence type="ECO:0000256" key="1">
    <source>
        <dbReference type="ARBA" id="ARBA00022801"/>
    </source>
</evidence>
<keyword evidence="4" id="KW-0547">Nucleotide-binding</keyword>
<dbReference type="SMART" id="SM00490">
    <property type="entry name" value="HELICc"/>
    <property type="match status" value="1"/>
</dbReference>
<dbReference type="eggNOG" id="COG0553">
    <property type="taxonomic scope" value="Bacteria"/>
</dbReference>
<dbReference type="InterPro" id="IPR000330">
    <property type="entry name" value="SNF2_N"/>
</dbReference>
<organism evidence="4 5">
    <name type="scientific">Gordonia soli NBRC 108243</name>
    <dbReference type="NCBI Taxonomy" id="1223545"/>
    <lineage>
        <taxon>Bacteria</taxon>
        <taxon>Bacillati</taxon>
        <taxon>Actinomycetota</taxon>
        <taxon>Actinomycetes</taxon>
        <taxon>Mycobacteriales</taxon>
        <taxon>Gordoniaceae</taxon>
        <taxon>Gordonia</taxon>
    </lineage>
</organism>
<gene>
    <name evidence="4" type="ORF">GS4_29_00060</name>
</gene>
<dbReference type="Pfam" id="PF00176">
    <property type="entry name" value="SNF2-rel_dom"/>
    <property type="match status" value="1"/>
</dbReference>
<evidence type="ECO:0000259" key="2">
    <source>
        <dbReference type="PROSITE" id="PS51192"/>
    </source>
</evidence>
<dbReference type="GO" id="GO:0016787">
    <property type="term" value="F:hydrolase activity"/>
    <property type="evidence" value="ECO:0007669"/>
    <property type="project" value="UniProtKB-KW"/>
</dbReference>
<dbReference type="GO" id="GO:0005524">
    <property type="term" value="F:ATP binding"/>
    <property type="evidence" value="ECO:0007669"/>
    <property type="project" value="InterPro"/>
</dbReference>
<reference evidence="4 5" key="1">
    <citation type="submission" date="2013-01" db="EMBL/GenBank/DDBJ databases">
        <title>Whole genome shotgun sequence of Gordonia soli NBRC 108243.</title>
        <authorList>
            <person name="Isaki-Nakamura S."/>
            <person name="Hosoyama A."/>
            <person name="Tsuchikane K."/>
            <person name="Ando Y."/>
            <person name="Baba S."/>
            <person name="Ohji S."/>
            <person name="Hamada M."/>
            <person name="Tamura T."/>
            <person name="Yamazoe A."/>
            <person name="Yamazaki S."/>
            <person name="Fujita N."/>
        </authorList>
    </citation>
    <scope>NUCLEOTIDE SEQUENCE [LARGE SCALE GENOMIC DNA]</scope>
    <source>
        <strain evidence="4 5">NBRC 108243</strain>
    </source>
</reference>
<dbReference type="GO" id="GO:0004386">
    <property type="term" value="F:helicase activity"/>
    <property type="evidence" value="ECO:0007669"/>
    <property type="project" value="UniProtKB-KW"/>
</dbReference>
<dbReference type="InterPro" id="IPR014001">
    <property type="entry name" value="Helicase_ATP-bd"/>
</dbReference>
<accession>M0QR53</accession>